<protein>
    <submittedName>
        <fullName evidence="2">Pyridine nucleotide-disulphide oxidoreductase</fullName>
    </submittedName>
</protein>
<dbReference type="Pfam" id="PF07992">
    <property type="entry name" value="Pyr_redox_2"/>
    <property type="match status" value="1"/>
</dbReference>
<dbReference type="GO" id="GO:0016491">
    <property type="term" value="F:oxidoreductase activity"/>
    <property type="evidence" value="ECO:0007669"/>
    <property type="project" value="InterPro"/>
</dbReference>
<dbReference type="PANTHER" id="PTHR43755:SF1">
    <property type="entry name" value="FAD-DEPENDENT PYRIDINE NUCLEOTIDE-DISULPHIDE OXIDOREDUCTASE"/>
    <property type="match status" value="1"/>
</dbReference>
<dbReference type="Proteomes" id="UP000199323">
    <property type="component" value="Unassembled WGS sequence"/>
</dbReference>
<proteinExistence type="predicted"/>
<keyword evidence="3" id="KW-1185">Reference proteome</keyword>
<name>A0A1I2AN61_9ACTN</name>
<dbReference type="InterPro" id="IPR036188">
    <property type="entry name" value="FAD/NAD-bd_sf"/>
</dbReference>
<dbReference type="InterPro" id="IPR052541">
    <property type="entry name" value="SQRD"/>
</dbReference>
<dbReference type="OrthoDB" id="4262397at2"/>
<dbReference type="Gene3D" id="3.50.50.100">
    <property type="match status" value="1"/>
</dbReference>
<dbReference type="AlphaFoldDB" id="A0A1I2AN61"/>
<accession>A0A1I2AN61</accession>
<feature type="domain" description="FAD/NAD(P)-binding" evidence="1">
    <location>
        <begin position="16"/>
        <end position="134"/>
    </location>
</feature>
<dbReference type="SUPFAM" id="SSF51905">
    <property type="entry name" value="FAD/NAD(P)-binding domain"/>
    <property type="match status" value="1"/>
</dbReference>
<sequence length="175" mass="18294">MGAVRFRRDRGGMNRRIVILGNGSTGTLAANRLRRHFDDDVRIVVVDRDDHRDPEVELLVAIGVMGPHALLPPEDRRLRAGIDFRCAEIGAVDPARQEVCLGDGTTLGYDVLVVATGARPGVPVSGTAPNVFTVGAVGAVGAPVAEGPQAHAAVERLVAAVSGYLLRTESGSLAG</sequence>
<evidence type="ECO:0000313" key="2">
    <source>
        <dbReference type="EMBL" id="SFE45475.1"/>
    </source>
</evidence>
<evidence type="ECO:0000259" key="1">
    <source>
        <dbReference type="Pfam" id="PF07992"/>
    </source>
</evidence>
<organism evidence="2 3">
    <name type="scientific">Actinacidiphila alni</name>
    <dbReference type="NCBI Taxonomy" id="380248"/>
    <lineage>
        <taxon>Bacteria</taxon>
        <taxon>Bacillati</taxon>
        <taxon>Actinomycetota</taxon>
        <taxon>Actinomycetes</taxon>
        <taxon>Kitasatosporales</taxon>
        <taxon>Streptomycetaceae</taxon>
        <taxon>Actinacidiphila</taxon>
    </lineage>
</organism>
<dbReference type="STRING" id="380248.SAMN05216251_103161"/>
<gene>
    <name evidence="2" type="ORF">SAMN05216251_103161</name>
</gene>
<reference evidence="2 3" key="1">
    <citation type="submission" date="2016-10" db="EMBL/GenBank/DDBJ databases">
        <authorList>
            <person name="de Groot N.N."/>
        </authorList>
    </citation>
    <scope>NUCLEOTIDE SEQUENCE [LARGE SCALE GENOMIC DNA]</scope>
    <source>
        <strain evidence="2 3">CGMCC 4.3510</strain>
    </source>
</reference>
<dbReference type="PANTHER" id="PTHR43755">
    <property type="match status" value="1"/>
</dbReference>
<dbReference type="EMBL" id="FONG01000003">
    <property type="protein sequence ID" value="SFE45475.1"/>
    <property type="molecule type" value="Genomic_DNA"/>
</dbReference>
<evidence type="ECO:0000313" key="3">
    <source>
        <dbReference type="Proteomes" id="UP000199323"/>
    </source>
</evidence>
<dbReference type="InterPro" id="IPR023753">
    <property type="entry name" value="FAD/NAD-binding_dom"/>
</dbReference>